<dbReference type="PROSITE" id="PS50304">
    <property type="entry name" value="TUDOR"/>
    <property type="match status" value="1"/>
</dbReference>
<evidence type="ECO:0000256" key="1">
    <source>
        <dbReference type="SAM" id="Coils"/>
    </source>
</evidence>
<dbReference type="GeneID" id="27794961"/>
<dbReference type="EMBL" id="LT608164">
    <property type="protein sequence ID" value="SCN61962.1"/>
    <property type="molecule type" value="Genomic_DNA"/>
</dbReference>
<reference evidence="4" key="2">
    <citation type="submission" date="2014-05" db="EMBL/GenBank/DDBJ databases">
        <authorList>
            <person name="Aslett M.A."/>
            <person name="De Silva N."/>
        </authorList>
    </citation>
    <scope>NUCLEOTIDE SEQUENCE</scope>
    <source>
        <strain evidence="4">AS</strain>
    </source>
</reference>
<organism evidence="4 5">
    <name type="scientific">Plasmodium chabaudi chabaudi</name>
    <dbReference type="NCBI Taxonomy" id="31271"/>
    <lineage>
        <taxon>Eukaryota</taxon>
        <taxon>Sar</taxon>
        <taxon>Alveolata</taxon>
        <taxon>Apicomplexa</taxon>
        <taxon>Aconoidasida</taxon>
        <taxon>Haemosporida</taxon>
        <taxon>Plasmodiidae</taxon>
        <taxon>Plasmodium</taxon>
        <taxon>Plasmodium (Vinckeia)</taxon>
    </lineage>
</organism>
<reference evidence="4 5" key="1">
    <citation type="journal article" date="2014" name="BMC Biol.">
        <title>A comprehensive evaluation of rodent malaria parasite genomes and gene expression.</title>
        <authorList>
            <person name="Otto T.D."/>
            <person name="Bohme U."/>
            <person name="Jackson A.P."/>
            <person name="Hunt M."/>
            <person name="Franke-Fayard B."/>
            <person name="Hoeijmakers W.A."/>
            <person name="Religa A.A."/>
            <person name="Robertson L."/>
            <person name="Sanders M."/>
            <person name="Ogun S.A."/>
            <person name="Cunningham D."/>
            <person name="Erhart A."/>
            <person name="Billker O."/>
            <person name="Khan S.M."/>
            <person name="Stunnenberg H.G."/>
            <person name="Langhorne J."/>
            <person name="Holder A.A."/>
            <person name="Waters A.P."/>
            <person name="Newbold C.I."/>
            <person name="Pain A."/>
            <person name="Berriman M."/>
            <person name="Janse C.J."/>
        </authorList>
    </citation>
    <scope>NUCLEOTIDE SEQUENCE [LARGE SCALE GENOMIC DNA]</scope>
    <source>
        <strain evidence="4 5">AS</strain>
    </source>
</reference>
<feature type="coiled-coil region" evidence="1">
    <location>
        <begin position="239"/>
        <end position="266"/>
    </location>
</feature>
<dbReference type="Proteomes" id="UP000195489">
    <property type="component" value="Chromosome 12"/>
</dbReference>
<evidence type="ECO:0000313" key="4">
    <source>
        <dbReference type="EMBL" id="VTZ69628.1"/>
    </source>
</evidence>
<accession>A0A077TP93</accession>
<evidence type="ECO:0000313" key="6">
    <source>
        <dbReference type="Proteomes" id="UP000195489"/>
    </source>
</evidence>
<name>A0A077TP93_PLACU</name>
<dbReference type="EMBL" id="LK022889">
    <property type="protein sequence ID" value="VTZ69628.1"/>
    <property type="molecule type" value="Genomic_DNA"/>
</dbReference>
<feature type="domain" description="Tudor" evidence="2">
    <location>
        <begin position="163"/>
        <end position="221"/>
    </location>
</feature>
<gene>
    <name evidence="3" type="primary">SMN</name>
    <name evidence="4" type="ORF">PCHAS_1215700</name>
    <name evidence="3" type="ORF">PCHCB_000323000</name>
</gene>
<evidence type="ECO:0000313" key="3">
    <source>
        <dbReference type="EMBL" id="SCN61962.1"/>
    </source>
</evidence>
<dbReference type="AlphaFoldDB" id="A0A077TP93"/>
<dbReference type="Proteomes" id="UP000071118">
    <property type="component" value="Chromosome 12"/>
</dbReference>
<protein>
    <submittedName>
        <fullName evidence="4">Survival motor neuron-like protein, putative</fullName>
    </submittedName>
</protein>
<dbReference type="SUPFAM" id="SSF63748">
    <property type="entry name" value="Tudor/PWWP/MBT"/>
    <property type="match status" value="1"/>
</dbReference>
<dbReference type="KEGG" id="pcb:PCHAS_1215700"/>
<dbReference type="OrthoDB" id="79171at2759"/>
<evidence type="ECO:0000259" key="2">
    <source>
        <dbReference type="PROSITE" id="PS50304"/>
    </source>
</evidence>
<dbReference type="VEuPathDB" id="PlasmoDB:PCHAS_1215700"/>
<keyword evidence="1" id="KW-0175">Coiled coil</keyword>
<feature type="coiled-coil region" evidence="1">
    <location>
        <begin position="1"/>
        <end position="55"/>
    </location>
</feature>
<reference evidence="4" key="3">
    <citation type="submission" date="2019-05" db="EMBL/GenBank/DDBJ databases">
        <authorList>
            <consortium name="Pathogen Informatics"/>
        </authorList>
    </citation>
    <scope>NUCLEOTIDE SEQUENCE</scope>
    <source>
        <strain evidence="4">AS</strain>
        <strain evidence="3 6">CB</strain>
    </source>
</reference>
<proteinExistence type="predicted"/>
<dbReference type="SMART" id="SM00333">
    <property type="entry name" value="TUDOR"/>
    <property type="match status" value="1"/>
</dbReference>
<dbReference type="Gene3D" id="2.30.30.140">
    <property type="match status" value="1"/>
</dbReference>
<keyword evidence="5" id="KW-1185">Reference proteome</keyword>
<evidence type="ECO:0000313" key="5">
    <source>
        <dbReference type="Proteomes" id="UP000071118"/>
    </source>
</evidence>
<dbReference type="InterPro" id="IPR002999">
    <property type="entry name" value="Tudor"/>
</dbReference>
<dbReference type="RefSeq" id="XP_016654226.1">
    <property type="nucleotide sequence ID" value="XM_016798863.1"/>
</dbReference>
<sequence length="321" mass="38037">MDEFNESLEDLEEKINEYNKQLALVRDEIKKYEQIQNDQNEENEQIQNLKKLECDMIEVINLTRDLIKYKKKNESDDEIPDQIAEENEQPFSNENENVMNESALLIGRTCSFMYENKRVYGSIENVVIQNNMEQLLVHIFETNEQVLVHKNYVQLNEILHTLSTSENNQYQALYKKDGQWYDCLVSKSKGDSYLITYIGYNNSEYVKNDQIRIKKKKKIKEVITPAGYKIPENLIVKENDSLKTKIKKTKKRNALKKKQKNELINQEFANKTQQWKSVHQKAISKSKHLLVAHKKTENIEYTNNPANINIRRKFDYKDNDD</sequence>